<evidence type="ECO:0000313" key="3">
    <source>
        <dbReference type="Proteomes" id="UP000320948"/>
    </source>
</evidence>
<feature type="signal peptide" evidence="1">
    <location>
        <begin position="1"/>
        <end position="25"/>
    </location>
</feature>
<feature type="chain" id="PRO_5026911627" evidence="1">
    <location>
        <begin position="26"/>
        <end position="144"/>
    </location>
</feature>
<sequence>MLKKLLTCASAALITAAMLSTSAHADLRRSGQAAWDVYQGRLGLKIGGNASMIFGNETYCSRGQVQNMVYGHYNQNVEFVGNMSSLIGRMNGSWGGSGDSDGYVLADVFDCGVSLGGRLSGAVCVSLDIMQPMGTRYCAYGTQE</sequence>
<accession>A0A6N4R4Q7</accession>
<reference evidence="2 3" key="1">
    <citation type="journal article" date="2017" name="Nat. Commun.">
        <title>In situ click chemistry generation of cyclooxygenase-2 inhibitors.</title>
        <authorList>
            <person name="Bhardwaj A."/>
            <person name="Kaur J."/>
            <person name="Wuest M."/>
            <person name="Wuest F."/>
        </authorList>
    </citation>
    <scope>NUCLEOTIDE SEQUENCE [LARGE SCALE GENOMIC DNA]</scope>
    <source>
        <strain evidence="2">S2_018_000_R2_106</strain>
    </source>
</reference>
<gene>
    <name evidence="2" type="ORF">DI628_07120</name>
</gene>
<organism evidence="2 3">
    <name type="scientific">Blastochloris viridis</name>
    <name type="common">Rhodopseudomonas viridis</name>
    <dbReference type="NCBI Taxonomy" id="1079"/>
    <lineage>
        <taxon>Bacteria</taxon>
        <taxon>Pseudomonadati</taxon>
        <taxon>Pseudomonadota</taxon>
        <taxon>Alphaproteobacteria</taxon>
        <taxon>Hyphomicrobiales</taxon>
        <taxon>Blastochloridaceae</taxon>
        <taxon>Blastochloris</taxon>
    </lineage>
</organism>
<dbReference type="Proteomes" id="UP000320948">
    <property type="component" value="Unassembled WGS sequence"/>
</dbReference>
<proteinExistence type="predicted"/>
<comment type="caution">
    <text evidence="2">The sequence shown here is derived from an EMBL/GenBank/DDBJ whole genome shotgun (WGS) entry which is preliminary data.</text>
</comment>
<protein>
    <submittedName>
        <fullName evidence="2">Uncharacterized protein</fullName>
    </submittedName>
</protein>
<keyword evidence="1" id="KW-0732">Signal</keyword>
<dbReference type="EMBL" id="VAFM01000002">
    <property type="protein sequence ID" value="TKW60663.1"/>
    <property type="molecule type" value="Genomic_DNA"/>
</dbReference>
<evidence type="ECO:0000313" key="2">
    <source>
        <dbReference type="EMBL" id="TKW60663.1"/>
    </source>
</evidence>
<name>A0A6N4R4Q7_BLAVI</name>
<dbReference type="AlphaFoldDB" id="A0A6N4R4Q7"/>
<evidence type="ECO:0000256" key="1">
    <source>
        <dbReference type="SAM" id="SignalP"/>
    </source>
</evidence>